<protein>
    <submittedName>
        <fullName evidence="1">Uncharacterized protein</fullName>
    </submittedName>
</protein>
<evidence type="ECO:0000313" key="2">
    <source>
        <dbReference type="Proteomes" id="UP001596103"/>
    </source>
</evidence>
<evidence type="ECO:0000313" key="1">
    <source>
        <dbReference type="EMBL" id="MFC5427374.1"/>
    </source>
</evidence>
<reference evidence="2" key="1">
    <citation type="journal article" date="2019" name="Int. J. Syst. Evol. Microbiol.">
        <title>The Global Catalogue of Microorganisms (GCM) 10K type strain sequencing project: providing services to taxonomists for standard genome sequencing and annotation.</title>
        <authorList>
            <consortium name="The Broad Institute Genomics Platform"/>
            <consortium name="The Broad Institute Genome Sequencing Center for Infectious Disease"/>
            <person name="Wu L."/>
            <person name="Ma J."/>
        </authorList>
    </citation>
    <scope>NUCLEOTIDE SEQUENCE [LARGE SCALE GENOMIC DNA]</scope>
    <source>
        <strain evidence="2">CCUG 56042</strain>
    </source>
</reference>
<gene>
    <name evidence="1" type="ORF">ACFPTO_00885</name>
</gene>
<sequence>MDGSFDPAESMRLPCGSIPADWMFSLFLCSTYHVTRRDKTMIERADIAMRRKRYAMYRLGLAMDRLMKADGECERVMATRWVNAWGRAIGERWFARRAYGSDRHPAAHRPMR</sequence>
<proteinExistence type="predicted"/>
<dbReference type="RefSeq" id="WP_377708747.1">
    <property type="nucleotide sequence ID" value="NZ_JBHSMP010000003.1"/>
</dbReference>
<keyword evidence="2" id="KW-1185">Reference proteome</keyword>
<name>A0ABW0J2X1_9BURK</name>
<dbReference type="EMBL" id="JBHSMP010000003">
    <property type="protein sequence ID" value="MFC5427374.1"/>
    <property type="molecule type" value="Genomic_DNA"/>
</dbReference>
<comment type="caution">
    <text evidence="1">The sequence shown here is derived from an EMBL/GenBank/DDBJ whole genome shotgun (WGS) entry which is preliminary data.</text>
</comment>
<dbReference type="Proteomes" id="UP001596103">
    <property type="component" value="Unassembled WGS sequence"/>
</dbReference>
<organism evidence="1 2">
    <name type="scientific">Paraburkholderia denitrificans</name>
    <dbReference type="NCBI Taxonomy" id="694025"/>
    <lineage>
        <taxon>Bacteria</taxon>
        <taxon>Pseudomonadati</taxon>
        <taxon>Pseudomonadota</taxon>
        <taxon>Betaproteobacteria</taxon>
        <taxon>Burkholderiales</taxon>
        <taxon>Burkholderiaceae</taxon>
        <taxon>Paraburkholderia</taxon>
    </lineage>
</organism>
<accession>A0ABW0J2X1</accession>